<evidence type="ECO:0000256" key="1">
    <source>
        <dbReference type="SAM" id="Phobius"/>
    </source>
</evidence>
<feature type="transmembrane region" description="Helical" evidence="1">
    <location>
        <begin position="256"/>
        <end position="276"/>
    </location>
</feature>
<keyword evidence="1" id="KW-1133">Transmembrane helix</keyword>
<proteinExistence type="predicted"/>
<comment type="caution">
    <text evidence="2">The sequence shown here is derived from an EMBL/GenBank/DDBJ whole genome shotgun (WGS) entry which is preliminary data.</text>
</comment>
<organism evidence="2 3">
    <name type="scientific">Oopsacas minuta</name>
    <dbReference type="NCBI Taxonomy" id="111878"/>
    <lineage>
        <taxon>Eukaryota</taxon>
        <taxon>Metazoa</taxon>
        <taxon>Porifera</taxon>
        <taxon>Hexactinellida</taxon>
        <taxon>Hexasterophora</taxon>
        <taxon>Lyssacinosida</taxon>
        <taxon>Leucopsacidae</taxon>
        <taxon>Oopsacas</taxon>
    </lineage>
</organism>
<feature type="transmembrane region" description="Helical" evidence="1">
    <location>
        <begin position="33"/>
        <end position="55"/>
    </location>
</feature>
<sequence length="383" mass="45388">MNVKDVLQMDILSIPNSTNEVGVAESDLKFDLVIFQFVLVSIIILMTSLWLVYFINHTLLARQKIYYLKYHARSCEMNRLVKSHVDYRRSLLICAILLLAVLGYLCLMGQLVYLVEVPSVNVDNCTLTFPFDYTYHSIPYRILLYPSKIIFLYIVLSLIVIMTSYLHKAYDVKRRIRLREWNLFVWMCVEVVVILLIHITWRTFFFLYPIVTVMGIIKLIVLARKIQQMNNVLKPGVEETHYESDKNSNNNMKRMYCQYFIGSWGVFFYLALYVILNGILCVLERVRLVITSTCVIHLLTGYNIDLYSGYIYRIHMWTVLFRVGEIIESILCIIMFFMVFILHMGIFKIFLYRYIVYRFTRCHKSKTKRVKFADPITQPFIPK</sequence>
<feature type="transmembrane region" description="Helical" evidence="1">
    <location>
        <begin position="149"/>
        <end position="169"/>
    </location>
</feature>
<evidence type="ECO:0008006" key="4">
    <source>
        <dbReference type="Google" id="ProtNLM"/>
    </source>
</evidence>
<reference evidence="2 3" key="1">
    <citation type="journal article" date="2023" name="BMC Biol.">
        <title>The compact genome of the sponge Oopsacas minuta (Hexactinellida) is lacking key metazoan core genes.</title>
        <authorList>
            <person name="Santini S."/>
            <person name="Schenkelaars Q."/>
            <person name="Jourda C."/>
            <person name="Duchesne M."/>
            <person name="Belahbib H."/>
            <person name="Rocher C."/>
            <person name="Selva M."/>
            <person name="Riesgo A."/>
            <person name="Vervoort M."/>
            <person name="Leys S.P."/>
            <person name="Kodjabachian L."/>
            <person name="Le Bivic A."/>
            <person name="Borchiellini C."/>
            <person name="Claverie J.M."/>
            <person name="Renard E."/>
        </authorList>
    </citation>
    <scope>NUCLEOTIDE SEQUENCE [LARGE SCALE GENOMIC DNA]</scope>
    <source>
        <strain evidence="2">SPO-2</strain>
    </source>
</reference>
<dbReference type="AlphaFoldDB" id="A0AAV7K9K2"/>
<keyword evidence="3" id="KW-1185">Reference proteome</keyword>
<name>A0AAV7K9K2_9METZ</name>
<dbReference type="EMBL" id="JAKMXF010000110">
    <property type="protein sequence ID" value="KAI6657932.1"/>
    <property type="molecule type" value="Genomic_DNA"/>
</dbReference>
<keyword evidence="1" id="KW-0812">Transmembrane</keyword>
<feature type="transmembrane region" description="Helical" evidence="1">
    <location>
        <begin position="326"/>
        <end position="351"/>
    </location>
</feature>
<feature type="transmembrane region" description="Helical" evidence="1">
    <location>
        <begin position="205"/>
        <end position="223"/>
    </location>
</feature>
<feature type="transmembrane region" description="Helical" evidence="1">
    <location>
        <begin position="181"/>
        <end position="199"/>
    </location>
</feature>
<gene>
    <name evidence="2" type="ORF">LOD99_15650</name>
</gene>
<evidence type="ECO:0000313" key="3">
    <source>
        <dbReference type="Proteomes" id="UP001165289"/>
    </source>
</evidence>
<dbReference type="Proteomes" id="UP001165289">
    <property type="component" value="Unassembled WGS sequence"/>
</dbReference>
<keyword evidence="1" id="KW-0472">Membrane</keyword>
<feature type="transmembrane region" description="Helical" evidence="1">
    <location>
        <begin position="91"/>
        <end position="113"/>
    </location>
</feature>
<evidence type="ECO:0000313" key="2">
    <source>
        <dbReference type="EMBL" id="KAI6657932.1"/>
    </source>
</evidence>
<accession>A0AAV7K9K2</accession>
<protein>
    <recommendedName>
        <fullName evidence="4">G-protein coupled receptors family 1 profile domain-containing protein</fullName>
    </recommendedName>
</protein>